<name>D7FSB9_ECTSI</name>
<evidence type="ECO:0000313" key="3">
    <source>
        <dbReference type="Proteomes" id="UP000002630"/>
    </source>
</evidence>
<dbReference type="EMBL" id="FN648411">
    <property type="protein sequence ID" value="CBJ31060.1"/>
    <property type="molecule type" value="Genomic_DNA"/>
</dbReference>
<feature type="compositionally biased region" description="Low complexity" evidence="1">
    <location>
        <begin position="49"/>
        <end position="58"/>
    </location>
</feature>
<dbReference type="AlphaFoldDB" id="D7FSB9"/>
<proteinExistence type="predicted"/>
<organism evidence="2 3">
    <name type="scientific">Ectocarpus siliculosus</name>
    <name type="common">Brown alga</name>
    <name type="synonym">Conferva siliculosa</name>
    <dbReference type="NCBI Taxonomy" id="2880"/>
    <lineage>
        <taxon>Eukaryota</taxon>
        <taxon>Sar</taxon>
        <taxon>Stramenopiles</taxon>
        <taxon>Ochrophyta</taxon>
        <taxon>PX clade</taxon>
        <taxon>Phaeophyceae</taxon>
        <taxon>Ectocarpales</taxon>
        <taxon>Ectocarpaceae</taxon>
        <taxon>Ectocarpus</taxon>
    </lineage>
</organism>
<evidence type="ECO:0000256" key="1">
    <source>
        <dbReference type="SAM" id="MobiDB-lite"/>
    </source>
</evidence>
<dbReference type="EMBL" id="FN649733">
    <property type="protein sequence ID" value="CBJ31060.1"/>
    <property type="molecule type" value="Genomic_DNA"/>
</dbReference>
<feature type="compositionally biased region" description="Polar residues" evidence="1">
    <location>
        <begin position="107"/>
        <end position="130"/>
    </location>
</feature>
<feature type="region of interest" description="Disordered" evidence="1">
    <location>
        <begin position="49"/>
        <end position="182"/>
    </location>
</feature>
<dbReference type="Proteomes" id="UP000002630">
    <property type="component" value="Linkage Group LG08"/>
</dbReference>
<protein>
    <submittedName>
        <fullName evidence="2">Uncharacterized protein</fullName>
    </submittedName>
</protein>
<reference evidence="2 3" key="1">
    <citation type="journal article" date="2010" name="Nature">
        <title>The Ectocarpus genome and the independent evolution of multicellularity in brown algae.</title>
        <authorList>
            <person name="Cock J.M."/>
            <person name="Sterck L."/>
            <person name="Rouze P."/>
            <person name="Scornet D."/>
            <person name="Allen A.E."/>
            <person name="Amoutzias G."/>
            <person name="Anthouard V."/>
            <person name="Artiguenave F."/>
            <person name="Aury J.M."/>
            <person name="Badger J.H."/>
            <person name="Beszteri B."/>
            <person name="Billiau K."/>
            <person name="Bonnet E."/>
            <person name="Bothwell J.H."/>
            <person name="Bowler C."/>
            <person name="Boyen C."/>
            <person name="Brownlee C."/>
            <person name="Carrano C.J."/>
            <person name="Charrier B."/>
            <person name="Cho G.Y."/>
            <person name="Coelho S.M."/>
            <person name="Collen J."/>
            <person name="Corre E."/>
            <person name="Da Silva C."/>
            <person name="Delage L."/>
            <person name="Delaroque N."/>
            <person name="Dittami S.M."/>
            <person name="Doulbeau S."/>
            <person name="Elias M."/>
            <person name="Farnham G."/>
            <person name="Gachon C.M."/>
            <person name="Gschloessl B."/>
            <person name="Heesch S."/>
            <person name="Jabbari K."/>
            <person name="Jubin C."/>
            <person name="Kawai H."/>
            <person name="Kimura K."/>
            <person name="Kloareg B."/>
            <person name="Kupper F.C."/>
            <person name="Lang D."/>
            <person name="Le Bail A."/>
            <person name="Leblanc C."/>
            <person name="Lerouge P."/>
            <person name="Lohr M."/>
            <person name="Lopez P.J."/>
            <person name="Martens C."/>
            <person name="Maumus F."/>
            <person name="Michel G."/>
            <person name="Miranda-Saavedra D."/>
            <person name="Morales J."/>
            <person name="Moreau H."/>
            <person name="Motomura T."/>
            <person name="Nagasato C."/>
            <person name="Napoli C.A."/>
            <person name="Nelson D.R."/>
            <person name="Nyvall-Collen P."/>
            <person name="Peters A.F."/>
            <person name="Pommier C."/>
            <person name="Potin P."/>
            <person name="Poulain J."/>
            <person name="Quesneville H."/>
            <person name="Read B."/>
            <person name="Rensing S.A."/>
            <person name="Ritter A."/>
            <person name="Rousvoal S."/>
            <person name="Samanta M."/>
            <person name="Samson G."/>
            <person name="Schroeder D.C."/>
            <person name="Segurens B."/>
            <person name="Strittmatter M."/>
            <person name="Tonon T."/>
            <person name="Tregear J.W."/>
            <person name="Valentin K."/>
            <person name="von Dassow P."/>
            <person name="Yamagishi T."/>
            <person name="Van de Peer Y."/>
            <person name="Wincker P."/>
        </authorList>
    </citation>
    <scope>NUCLEOTIDE SEQUENCE [LARGE SCALE GENOMIC DNA]</scope>
    <source>
        <strain evidence="3">Ec32 / CCAP1310/4</strain>
    </source>
</reference>
<keyword evidence="3" id="KW-1185">Reference proteome</keyword>
<dbReference type="OrthoDB" id="10487284at2759"/>
<dbReference type="InParanoid" id="D7FSB9"/>
<gene>
    <name evidence="2" type="ORF">Esi_0231_0012</name>
</gene>
<feature type="compositionally biased region" description="Low complexity" evidence="1">
    <location>
        <begin position="327"/>
        <end position="346"/>
    </location>
</feature>
<feature type="region of interest" description="Disordered" evidence="1">
    <location>
        <begin position="299"/>
        <end position="389"/>
    </location>
</feature>
<sequence>MEKSKLEVIQDDILAVKHALANNIAYEGLQGDQLKTVLSTLFSQRAQQTTEAATAPTSGGSGGGETASFAAAGGPQGNGPTNMSRVPVNGSRAKAVSAKKSSKKPANITTPATTSEPANGSTPAAASRDTQQTKEVADEETAPAKQAPPPKSKSPKRQHNPAPRPAQGKKQASTAEKPVAKKRKTSFGVVLRELRKSVKVGDFVSVLGDVSLRGTWEKVWVKGEVVREMNRSGIFQIAFDHDRQGQRSAVKTEPGSNGEDERWVHEQRLSIEHPDFFCGQGDSPPIGIDNLRPKGAWYLHQGQGISPPDMCSRTPHLSNGSDSGGHSSSSSSSPATATATAAATAPVPDPVAWNQSSLGSDSVHGANSEAAAAGQSDPAVTPASGFLDL</sequence>
<evidence type="ECO:0000313" key="2">
    <source>
        <dbReference type="EMBL" id="CBJ31060.1"/>
    </source>
</evidence>
<accession>D7FSB9</accession>
<feature type="compositionally biased region" description="Polar residues" evidence="1">
    <location>
        <begin position="315"/>
        <end position="326"/>
    </location>
</feature>